<dbReference type="InterPro" id="IPR025272">
    <property type="entry name" value="SocA_Panacea"/>
</dbReference>
<evidence type="ECO:0000313" key="3">
    <source>
        <dbReference type="Proteomes" id="UP000178302"/>
    </source>
</evidence>
<evidence type="ECO:0000313" key="2">
    <source>
        <dbReference type="EMBL" id="OHA14685.1"/>
    </source>
</evidence>
<comment type="caution">
    <text evidence="2">The sequence shown here is derived from an EMBL/GenBank/DDBJ whole genome shotgun (WGS) entry which is preliminary data.</text>
</comment>
<dbReference type="EMBL" id="MHQZ01000006">
    <property type="protein sequence ID" value="OHA14685.1"/>
    <property type="molecule type" value="Genomic_DNA"/>
</dbReference>
<sequence length="165" mass="19093">MVQVINKKKYQNVVLYLCQKLGGEIRGKKKLAKLLYFVDFDFYEKYQKAITGDTYKALPMGPFPTELEKITSDMAKKKLLVVDAVPEREGYLSTEVYKNISKPDLAIFTKEEIKMLDRIATKYGHLNGKQLEELSHAEAPFIATEPKKEIFYELSFYRGTDFTEV</sequence>
<accession>A0A1G2LSR4</accession>
<dbReference type="Proteomes" id="UP000178302">
    <property type="component" value="Unassembled WGS sequence"/>
</dbReference>
<reference evidence="2 3" key="1">
    <citation type="journal article" date="2016" name="Nat. Commun.">
        <title>Thousands of microbial genomes shed light on interconnected biogeochemical processes in an aquifer system.</title>
        <authorList>
            <person name="Anantharaman K."/>
            <person name="Brown C.T."/>
            <person name="Hug L.A."/>
            <person name="Sharon I."/>
            <person name="Castelle C.J."/>
            <person name="Probst A.J."/>
            <person name="Thomas B.C."/>
            <person name="Singh A."/>
            <person name="Wilkins M.J."/>
            <person name="Karaoz U."/>
            <person name="Brodie E.L."/>
            <person name="Williams K.H."/>
            <person name="Hubbard S.S."/>
            <person name="Banfield J.F."/>
        </authorList>
    </citation>
    <scope>NUCLEOTIDE SEQUENCE [LARGE SCALE GENOMIC DNA]</scope>
</reference>
<gene>
    <name evidence="2" type="ORF">A2909_03265</name>
</gene>
<evidence type="ECO:0000259" key="1">
    <source>
        <dbReference type="Pfam" id="PF13274"/>
    </source>
</evidence>
<protein>
    <recommendedName>
        <fullName evidence="1">Antitoxin SocA-like Panacea domain-containing protein</fullName>
    </recommendedName>
</protein>
<dbReference type="AlphaFoldDB" id="A0A1G2LSR4"/>
<dbReference type="Pfam" id="PF13274">
    <property type="entry name" value="SocA_Panacea"/>
    <property type="match status" value="1"/>
</dbReference>
<organism evidence="2 3">
    <name type="scientific">Candidatus Tagabacteria bacterium RIFCSPLOWO2_01_FULL_39_11</name>
    <dbReference type="NCBI Taxonomy" id="1802295"/>
    <lineage>
        <taxon>Bacteria</taxon>
        <taxon>Candidatus Tagaibacteriota</taxon>
    </lineage>
</organism>
<name>A0A1G2LSR4_9BACT</name>
<proteinExistence type="predicted"/>
<feature type="domain" description="Antitoxin SocA-like Panacea" evidence="1">
    <location>
        <begin position="31"/>
        <end position="139"/>
    </location>
</feature>